<gene>
    <name evidence="1" type="ORF">V8G58_01855</name>
</gene>
<name>A0ABW7MV09_9FLAO</name>
<protein>
    <submittedName>
        <fullName evidence="1">Uncharacterized protein</fullName>
    </submittedName>
</protein>
<reference evidence="1 2" key="1">
    <citation type="submission" date="2024-02" db="EMBL/GenBank/DDBJ databases">
        <title>A Gaetbulibacter species isolated from tidal flats and genomic insights of their niches.</title>
        <authorList>
            <person name="Ye Y."/>
        </authorList>
    </citation>
    <scope>NUCLEOTIDE SEQUENCE [LARGE SCALE GENOMIC DNA]</scope>
    <source>
        <strain evidence="1 2">KYW382</strain>
    </source>
</reference>
<keyword evidence="2" id="KW-1185">Reference proteome</keyword>
<organism evidence="1 2">
    <name type="scientific">Gaetbulibacter aestuarii</name>
    <dbReference type="NCBI Taxonomy" id="1502358"/>
    <lineage>
        <taxon>Bacteria</taxon>
        <taxon>Pseudomonadati</taxon>
        <taxon>Bacteroidota</taxon>
        <taxon>Flavobacteriia</taxon>
        <taxon>Flavobacteriales</taxon>
        <taxon>Flavobacteriaceae</taxon>
        <taxon>Gaetbulibacter</taxon>
    </lineage>
</organism>
<accession>A0ABW7MV09</accession>
<comment type="caution">
    <text evidence="1">The sequence shown here is derived from an EMBL/GenBank/DDBJ whole genome shotgun (WGS) entry which is preliminary data.</text>
</comment>
<dbReference type="Proteomes" id="UP001610100">
    <property type="component" value="Unassembled WGS sequence"/>
</dbReference>
<proteinExistence type="predicted"/>
<evidence type="ECO:0000313" key="1">
    <source>
        <dbReference type="EMBL" id="MFH6770661.1"/>
    </source>
</evidence>
<dbReference type="EMBL" id="JBAWKB010000001">
    <property type="protein sequence ID" value="MFH6770661.1"/>
    <property type="molecule type" value="Genomic_DNA"/>
</dbReference>
<sequence>MKKLKDECYLPKNIVFKNLNKKQTLILVFNFLIVFSFSQNKPTSYPNFIGQNLISISENPDWNILDKADGDLNNDGKLDVALILESRDSLYEKRCEPCYVHKNKARIILILLNQSNSQKVIIQNNLFIARGDEGGMAPYIEPELSIEKHLLNIDYQYTRSHLSYTFKFKNNRMILVSAKNSGVTAATGDFESNAFDFIKNIIVTETGNISEEESKIDTLEITVKPKILSEFKKMYDWQVAKFKYL</sequence>
<dbReference type="RefSeq" id="WP_344739068.1">
    <property type="nucleotide sequence ID" value="NZ_BAABAY010000001.1"/>
</dbReference>
<evidence type="ECO:0000313" key="2">
    <source>
        <dbReference type="Proteomes" id="UP001610100"/>
    </source>
</evidence>